<dbReference type="GO" id="GO:0016887">
    <property type="term" value="F:ATP hydrolysis activity"/>
    <property type="evidence" value="ECO:0007669"/>
    <property type="project" value="InterPro"/>
</dbReference>
<feature type="transmembrane region" description="Helical" evidence="9">
    <location>
        <begin position="29"/>
        <end position="52"/>
    </location>
</feature>
<feature type="transmembrane region" description="Helical" evidence="9">
    <location>
        <begin position="64"/>
        <end position="80"/>
    </location>
</feature>
<dbReference type="InterPro" id="IPR003439">
    <property type="entry name" value="ABC_transporter-like_ATP-bd"/>
</dbReference>
<keyword evidence="12" id="KW-1185">Reference proteome</keyword>
<feature type="transmembrane region" description="Helical" evidence="9">
    <location>
        <begin position="7"/>
        <end position="23"/>
    </location>
</feature>
<dbReference type="GO" id="GO:0015658">
    <property type="term" value="F:branched-chain amino acid transmembrane transporter activity"/>
    <property type="evidence" value="ECO:0007669"/>
    <property type="project" value="InterPro"/>
</dbReference>
<feature type="transmembrane region" description="Helical" evidence="9">
    <location>
        <begin position="160"/>
        <end position="177"/>
    </location>
</feature>
<dbReference type="EMBL" id="AP023366">
    <property type="protein sequence ID" value="BCJ85484.1"/>
    <property type="molecule type" value="Genomic_DNA"/>
</dbReference>
<evidence type="ECO:0000256" key="2">
    <source>
        <dbReference type="ARBA" id="ARBA00022448"/>
    </source>
</evidence>
<keyword evidence="11" id="KW-0378">Hydrolase</keyword>
<keyword evidence="2" id="KW-0813">Transport</keyword>
<protein>
    <submittedName>
        <fullName evidence="11">Metal-dependent hydrolase</fullName>
    </submittedName>
</protein>
<evidence type="ECO:0000256" key="8">
    <source>
        <dbReference type="ARBA" id="ARBA00023136"/>
    </source>
</evidence>
<evidence type="ECO:0000256" key="7">
    <source>
        <dbReference type="ARBA" id="ARBA00022989"/>
    </source>
</evidence>
<dbReference type="Pfam" id="PF12399">
    <property type="entry name" value="BCA_ABC_TP_C"/>
    <property type="match status" value="1"/>
</dbReference>
<comment type="subcellular location">
    <subcellularLocation>
        <location evidence="1">Cell membrane</location>
        <topology evidence="1">Multi-pass membrane protein</topology>
    </subcellularLocation>
</comment>
<evidence type="ECO:0000256" key="9">
    <source>
        <dbReference type="SAM" id="Phobius"/>
    </source>
</evidence>
<evidence type="ECO:0000256" key="5">
    <source>
        <dbReference type="ARBA" id="ARBA00022741"/>
    </source>
</evidence>
<dbReference type="SMART" id="SM00382">
    <property type="entry name" value="AAA"/>
    <property type="match status" value="1"/>
</dbReference>
<feature type="transmembrane region" description="Helical" evidence="9">
    <location>
        <begin position="210"/>
        <end position="234"/>
    </location>
</feature>
<dbReference type="PROSITE" id="PS51257">
    <property type="entry name" value="PROKAR_LIPOPROTEIN"/>
    <property type="match status" value="1"/>
</dbReference>
<feature type="transmembrane region" description="Helical" evidence="9">
    <location>
        <begin position="246"/>
        <end position="272"/>
    </location>
</feature>
<feature type="transmembrane region" description="Helical" evidence="9">
    <location>
        <begin position="113"/>
        <end position="130"/>
    </location>
</feature>
<dbReference type="InterPro" id="IPR027417">
    <property type="entry name" value="P-loop_NTPase"/>
</dbReference>
<dbReference type="Gene3D" id="3.40.50.300">
    <property type="entry name" value="P-loop containing nucleotide triphosphate hydrolases"/>
    <property type="match status" value="1"/>
</dbReference>
<feature type="transmembrane region" description="Helical" evidence="9">
    <location>
        <begin position="86"/>
        <end position="106"/>
    </location>
</feature>
<accession>A0A7I8D5S4</accession>
<dbReference type="PROSITE" id="PS50893">
    <property type="entry name" value="ABC_TRANSPORTER_2"/>
    <property type="match status" value="1"/>
</dbReference>
<evidence type="ECO:0000259" key="10">
    <source>
        <dbReference type="PROSITE" id="PS50893"/>
    </source>
</evidence>
<dbReference type="InterPro" id="IPR001851">
    <property type="entry name" value="ABC_transp_permease"/>
</dbReference>
<keyword evidence="3" id="KW-1003">Cell membrane</keyword>
<dbReference type="InterPro" id="IPR043428">
    <property type="entry name" value="LivM-like"/>
</dbReference>
<proteinExistence type="predicted"/>
<dbReference type="InterPro" id="IPR003593">
    <property type="entry name" value="AAA+_ATPase"/>
</dbReference>
<dbReference type="GO" id="GO:0005524">
    <property type="term" value="F:ATP binding"/>
    <property type="evidence" value="ECO:0007669"/>
    <property type="project" value="UniProtKB-KW"/>
</dbReference>
<dbReference type="GO" id="GO:0005886">
    <property type="term" value="C:plasma membrane"/>
    <property type="evidence" value="ECO:0007669"/>
    <property type="project" value="UniProtKB-SubCell"/>
</dbReference>
<keyword evidence="4 9" id="KW-0812">Transmembrane</keyword>
<name>A0A7I8D5S4_9BACL</name>
<evidence type="ECO:0000313" key="12">
    <source>
        <dbReference type="Proteomes" id="UP000593802"/>
    </source>
</evidence>
<dbReference type="Pfam" id="PF00005">
    <property type="entry name" value="ABC_tran"/>
    <property type="match status" value="1"/>
</dbReference>
<evidence type="ECO:0000313" key="11">
    <source>
        <dbReference type="EMBL" id="BCJ85484.1"/>
    </source>
</evidence>
<dbReference type="Proteomes" id="UP000593802">
    <property type="component" value="Chromosome"/>
</dbReference>
<organism evidence="11 12">
    <name type="scientific">Effusibacillus dendaii</name>
    <dbReference type="NCBI Taxonomy" id="2743772"/>
    <lineage>
        <taxon>Bacteria</taxon>
        <taxon>Bacillati</taxon>
        <taxon>Bacillota</taxon>
        <taxon>Bacilli</taxon>
        <taxon>Bacillales</taxon>
        <taxon>Alicyclobacillaceae</taxon>
        <taxon>Effusibacillus</taxon>
    </lineage>
</organism>
<feature type="domain" description="ABC transporter" evidence="10">
    <location>
        <begin position="357"/>
        <end position="603"/>
    </location>
</feature>
<dbReference type="InterPro" id="IPR051120">
    <property type="entry name" value="ABC_AA/LPS_Transport"/>
</dbReference>
<dbReference type="Pfam" id="PF02653">
    <property type="entry name" value="BPD_transp_2"/>
    <property type="match status" value="1"/>
</dbReference>
<keyword evidence="7 9" id="KW-1133">Transmembrane helix</keyword>
<dbReference type="PROSITE" id="PS00211">
    <property type="entry name" value="ABC_TRANSPORTER_1"/>
    <property type="match status" value="1"/>
</dbReference>
<sequence length="610" mass="66417">MKRTKSLWLLLLVVVACFAPWMLGNGPQIDYFVTLMILAVSYAIACLGLTVVSGFAGQISLAQAAFYGVGAYSFAILLVLHHVPYWISVVFAILLTLVSGLLLGLISLNIRSHYLALVTIGFGIILNLVFHNWTDLTKGADGIGGIQRPWLGVLLDNDKFYLSFALVVLLLTGFFIAKLKRSRWGRALLALRENELAAEVVGVDTYRMKLVAFTFSAVAGGIAGIVYASGARYISPDMFTFEKSVLFFAMTLIGGSSSVTGTVAGAFLLTFLPEWLRFLNGMYLVIYGLAIILVLIFVPGGLSGIAENLAHFLRKKNRRSNTIPIGDVEREQQKDVPGWLLQADKKMFTGSTADSLLKVSDLVLHFGGVKAVDGVSLQVLQGDVHCVIGPNGSGKSTLLNLISGIYKPQSGQILFAGQSIGGKKPSHIARLGMTRTFQNIRLFPEMTVLENVMVGLHTRTSASMLQIGFGLPNAAKEERAMRERAIEILDFVGFAESNQLAKNLSYGQQRMVEIARALVSNPIILMLDEPAAGMNEEETRKLVHLLKRLNQTGLTIVLIEHDMAMVSSMASQITVLDFGKQIASGLPDAILSDERVIKAYLGEDFEYASS</sequence>
<keyword evidence="5" id="KW-0547">Nucleotide-binding</keyword>
<dbReference type="KEGG" id="eff:skT53_04690"/>
<keyword evidence="6" id="KW-0067">ATP-binding</keyword>
<dbReference type="AlphaFoldDB" id="A0A7I8D5S4"/>
<dbReference type="PANTHER" id="PTHR45772">
    <property type="entry name" value="CONSERVED COMPONENT OF ABC TRANSPORTER FOR NATURAL AMINO ACIDS-RELATED"/>
    <property type="match status" value="1"/>
</dbReference>
<dbReference type="FunFam" id="3.40.50.300:FF:000421">
    <property type="entry name" value="Branched-chain amino acid ABC transporter ATP-binding protein"/>
    <property type="match status" value="1"/>
</dbReference>
<dbReference type="InterPro" id="IPR032823">
    <property type="entry name" value="BCA_ABC_TP_C"/>
</dbReference>
<evidence type="ECO:0000256" key="1">
    <source>
        <dbReference type="ARBA" id="ARBA00004651"/>
    </source>
</evidence>
<keyword evidence="8 9" id="KW-0472">Membrane</keyword>
<dbReference type="CDD" id="cd03219">
    <property type="entry name" value="ABC_Mj1267_LivG_branched"/>
    <property type="match status" value="1"/>
</dbReference>
<dbReference type="SUPFAM" id="SSF52540">
    <property type="entry name" value="P-loop containing nucleoside triphosphate hydrolases"/>
    <property type="match status" value="1"/>
</dbReference>
<evidence type="ECO:0000256" key="6">
    <source>
        <dbReference type="ARBA" id="ARBA00022840"/>
    </source>
</evidence>
<dbReference type="PANTHER" id="PTHR45772:SF9">
    <property type="entry name" value="CONSERVED COMPONENT OF ABC TRANSPORTER FOR NATURAL AMINO ACIDS"/>
    <property type="match status" value="1"/>
</dbReference>
<evidence type="ECO:0000256" key="4">
    <source>
        <dbReference type="ARBA" id="ARBA00022692"/>
    </source>
</evidence>
<evidence type="ECO:0000256" key="3">
    <source>
        <dbReference type="ARBA" id="ARBA00022475"/>
    </source>
</evidence>
<gene>
    <name evidence="11" type="ORF">skT53_04690</name>
</gene>
<dbReference type="RefSeq" id="WP_200759604.1">
    <property type="nucleotide sequence ID" value="NZ_AP023366.1"/>
</dbReference>
<feature type="transmembrane region" description="Helical" evidence="9">
    <location>
        <begin position="284"/>
        <end position="306"/>
    </location>
</feature>
<reference evidence="11 12" key="1">
    <citation type="submission" date="2020-08" db="EMBL/GenBank/DDBJ databases">
        <title>Complete Genome Sequence of Effusibacillus dendaii Strain skT53, Isolated from Farmland soil.</title>
        <authorList>
            <person name="Konishi T."/>
            <person name="Kawasaki H."/>
        </authorList>
    </citation>
    <scope>NUCLEOTIDE SEQUENCE [LARGE SCALE GENOMIC DNA]</scope>
    <source>
        <strain evidence="12">skT53</strain>
    </source>
</reference>
<dbReference type="InterPro" id="IPR017871">
    <property type="entry name" value="ABC_transporter-like_CS"/>
</dbReference>
<dbReference type="CDD" id="cd06581">
    <property type="entry name" value="TM_PBP1_LivM_like"/>
    <property type="match status" value="1"/>
</dbReference>